<gene>
    <name evidence="1" type="ORF">BACPEC_01063</name>
</gene>
<dbReference type="STRING" id="483218.BACPEC_01063"/>
<dbReference type="eggNOG" id="ENOG502ZTZF">
    <property type="taxonomic scope" value="Bacteria"/>
</dbReference>
<reference evidence="1 2" key="1">
    <citation type="submission" date="2008-11" db="EMBL/GenBank/DDBJ databases">
        <title>Draft genome sequence of Bacteroides pectinophilus (ATCC 43243).</title>
        <authorList>
            <person name="Sudarsanam P."/>
            <person name="Ley R."/>
            <person name="Guruge J."/>
            <person name="Turnbaugh P.J."/>
            <person name="Mahowald M."/>
            <person name="Liep D."/>
            <person name="Gordon J."/>
        </authorList>
    </citation>
    <scope>NUCLEOTIDE SEQUENCE [LARGE SCALE GENOMIC DNA]</scope>
    <source>
        <strain evidence="1 2">ATCC 43243</strain>
    </source>
</reference>
<accession>B7AQV6</accession>
<proteinExistence type="predicted"/>
<name>B7AQV6_9FIRM</name>
<sequence length="111" mass="12691">MAAYTHEYSHFPDALITLKHYKDVTDENAGIINTYRKYIRNGQYDSAAAYAKRNSDFFDSCLVGNDTLMTLQEEIRNTQILALKRCQSIRISDTEPEVIETGDVWIGGLHE</sequence>
<dbReference type="HOGENOM" id="CLU_172339_0_0_9"/>
<dbReference type="AlphaFoldDB" id="B7AQV6"/>
<evidence type="ECO:0000313" key="1">
    <source>
        <dbReference type="EMBL" id="EEC58078.1"/>
    </source>
</evidence>
<protein>
    <submittedName>
        <fullName evidence="1">Uncharacterized protein</fullName>
    </submittedName>
</protein>
<comment type="caution">
    <text evidence="1">The sequence shown here is derived from an EMBL/GenBank/DDBJ whole genome shotgun (WGS) entry which is preliminary data.</text>
</comment>
<organism evidence="1 2">
    <name type="scientific">[Bacteroides] pectinophilus ATCC 43243</name>
    <dbReference type="NCBI Taxonomy" id="483218"/>
    <lineage>
        <taxon>Bacteria</taxon>
        <taxon>Bacillati</taxon>
        <taxon>Bacillota</taxon>
        <taxon>Clostridia</taxon>
        <taxon>Eubacteriales</taxon>
    </lineage>
</organism>
<evidence type="ECO:0000313" key="2">
    <source>
        <dbReference type="Proteomes" id="UP000003136"/>
    </source>
</evidence>
<reference evidence="1 2" key="2">
    <citation type="submission" date="2008-11" db="EMBL/GenBank/DDBJ databases">
        <authorList>
            <person name="Fulton L."/>
            <person name="Clifton S."/>
            <person name="Fulton B."/>
            <person name="Xu J."/>
            <person name="Minx P."/>
            <person name="Pepin K.H."/>
            <person name="Johnson M."/>
            <person name="Bhonagiri V."/>
            <person name="Nash W.E."/>
            <person name="Mardis E.R."/>
            <person name="Wilson R.K."/>
        </authorList>
    </citation>
    <scope>NUCLEOTIDE SEQUENCE [LARGE SCALE GENOMIC DNA]</scope>
    <source>
        <strain evidence="1 2">ATCC 43243</strain>
    </source>
</reference>
<keyword evidence="2" id="KW-1185">Reference proteome</keyword>
<dbReference type="Proteomes" id="UP000003136">
    <property type="component" value="Unassembled WGS sequence"/>
</dbReference>
<dbReference type="EMBL" id="ABVQ01000035">
    <property type="protein sequence ID" value="EEC58078.1"/>
    <property type="molecule type" value="Genomic_DNA"/>
</dbReference>